<dbReference type="Proteomes" id="UP000681722">
    <property type="component" value="Unassembled WGS sequence"/>
</dbReference>
<dbReference type="Proteomes" id="UP000663829">
    <property type="component" value="Unassembled WGS sequence"/>
</dbReference>
<evidence type="ECO:0000256" key="1">
    <source>
        <dbReference type="SAM" id="Phobius"/>
    </source>
</evidence>
<feature type="transmembrane region" description="Helical" evidence="1">
    <location>
        <begin position="106"/>
        <end position="129"/>
    </location>
</feature>
<keyword evidence="6" id="KW-1185">Reference proteome</keyword>
<dbReference type="EMBL" id="CAJNOQ010000739">
    <property type="protein sequence ID" value="CAF0833608.1"/>
    <property type="molecule type" value="Genomic_DNA"/>
</dbReference>
<comment type="caution">
    <text evidence="2">The sequence shown here is derived from an EMBL/GenBank/DDBJ whole genome shotgun (WGS) entry which is preliminary data.</text>
</comment>
<evidence type="ECO:0000313" key="3">
    <source>
        <dbReference type="EMBL" id="CAF1038425.1"/>
    </source>
</evidence>
<name>A0A813V9S6_9BILA</name>
<keyword evidence="1" id="KW-1133">Transmembrane helix</keyword>
<dbReference type="OrthoDB" id="189655at2759"/>
<dbReference type="Proteomes" id="UP000677228">
    <property type="component" value="Unassembled WGS sequence"/>
</dbReference>
<reference evidence="2" key="1">
    <citation type="submission" date="2021-02" db="EMBL/GenBank/DDBJ databases">
        <authorList>
            <person name="Nowell W R."/>
        </authorList>
    </citation>
    <scope>NUCLEOTIDE SEQUENCE</scope>
</reference>
<gene>
    <name evidence="2" type="ORF">GPM918_LOCUS5186</name>
    <name evidence="3" type="ORF">OVA965_LOCUS16355</name>
    <name evidence="4" type="ORF">SRO942_LOCUS5186</name>
    <name evidence="5" type="ORF">TMI583_LOCUS16366</name>
</gene>
<organism evidence="2 6">
    <name type="scientific">Didymodactylos carnosus</name>
    <dbReference type="NCBI Taxonomy" id="1234261"/>
    <lineage>
        <taxon>Eukaryota</taxon>
        <taxon>Metazoa</taxon>
        <taxon>Spiralia</taxon>
        <taxon>Gnathifera</taxon>
        <taxon>Rotifera</taxon>
        <taxon>Eurotatoria</taxon>
        <taxon>Bdelloidea</taxon>
        <taxon>Philodinida</taxon>
        <taxon>Philodinidae</taxon>
        <taxon>Didymodactylos</taxon>
    </lineage>
</organism>
<evidence type="ECO:0000313" key="6">
    <source>
        <dbReference type="Proteomes" id="UP000663829"/>
    </source>
</evidence>
<dbReference type="AlphaFoldDB" id="A0A813V9S6"/>
<evidence type="ECO:0000313" key="2">
    <source>
        <dbReference type="EMBL" id="CAF0833608.1"/>
    </source>
</evidence>
<dbReference type="EMBL" id="CAJOBC010000739">
    <property type="protein sequence ID" value="CAF3620706.1"/>
    <property type="molecule type" value="Genomic_DNA"/>
</dbReference>
<evidence type="ECO:0000313" key="4">
    <source>
        <dbReference type="EMBL" id="CAF3620706.1"/>
    </source>
</evidence>
<accession>A0A813V9S6</accession>
<evidence type="ECO:0000313" key="5">
    <source>
        <dbReference type="EMBL" id="CAF3806645.1"/>
    </source>
</evidence>
<protein>
    <submittedName>
        <fullName evidence="2">Uncharacterized protein</fullName>
    </submittedName>
</protein>
<dbReference type="EMBL" id="CAJOBA010007594">
    <property type="protein sequence ID" value="CAF3806645.1"/>
    <property type="molecule type" value="Genomic_DNA"/>
</dbReference>
<dbReference type="Proteomes" id="UP000682733">
    <property type="component" value="Unassembled WGS sequence"/>
</dbReference>
<proteinExistence type="predicted"/>
<dbReference type="EMBL" id="CAJNOK010007582">
    <property type="protein sequence ID" value="CAF1038425.1"/>
    <property type="molecule type" value="Genomic_DNA"/>
</dbReference>
<feature type="transmembrane region" description="Helical" evidence="1">
    <location>
        <begin position="158"/>
        <end position="179"/>
    </location>
</feature>
<sequence length="217" mass="25128">MTFRILLHHFPADVQELSISITTTKTLSDIKFVRNEYKPSGVNRAVFTDQQQWYLYEHVEMEITEQTEEFSDVEQAHPVIVVSCHAGRWVVNKSLPTISYLTALDIYAIGSIVALCVLNIYHGVIGYLYNIELYPAVPSMTNVVSTAPQYVLILIDRYAFGICTGSFFFYQCIILVYTLSPSYWRRQQMEKRDKENRIELTTKFKNAARTFIDVKKN</sequence>
<keyword evidence="1" id="KW-0812">Transmembrane</keyword>
<keyword evidence="1" id="KW-0472">Membrane</keyword>